<protein>
    <submittedName>
        <fullName evidence="2">Uncharacterized protein</fullName>
    </submittedName>
</protein>
<accession>A0A5C5S7P6</accession>
<name>A0A5C5S7P6_9ACTN</name>
<gene>
    <name evidence="2" type="ORF">FK530_00345</name>
</gene>
<comment type="caution">
    <text evidence="2">The sequence shown here is derived from an EMBL/GenBank/DDBJ whole genome shotgun (WGS) entry which is preliminary data.</text>
</comment>
<dbReference type="OrthoDB" id="4774116at2"/>
<reference evidence="2 3" key="1">
    <citation type="submission" date="2019-06" db="EMBL/GenBank/DDBJ databases">
        <title>Tsukamurella conjunctivitidis sp. nov., Tsukamurella assacharolytica sp. nov. and Tsukamurella sputae sp. nov. isolated from patients with conjunctivitis, bacteraemia (lymphoma) and respiratory infection (sputum) in Hong Kong.</title>
        <authorList>
            <person name="Teng J.L.L."/>
            <person name="Lee H.H."/>
            <person name="Fong J.Y.H."/>
            <person name="Fok K.M.N."/>
            <person name="Lau S.K.P."/>
            <person name="Woo P.C.Y."/>
        </authorList>
    </citation>
    <scope>NUCLEOTIDE SEQUENCE [LARGE SCALE GENOMIC DNA]</scope>
    <source>
        <strain evidence="2 3">HKU72</strain>
    </source>
</reference>
<evidence type="ECO:0000313" key="3">
    <source>
        <dbReference type="Proteomes" id="UP000319375"/>
    </source>
</evidence>
<sequence>MSVLHELTVTLNVDAPIPTEDGAVVVGRVEFASRCTASGHAITCCRRAGEQAWHRVNGAEADLEDPAQLPFHHSTVITSTGARTDRSAPSQAKDRAVR</sequence>
<dbReference type="AlphaFoldDB" id="A0A5C5S7P6"/>
<dbReference type="Proteomes" id="UP000319375">
    <property type="component" value="Unassembled WGS sequence"/>
</dbReference>
<evidence type="ECO:0000256" key="1">
    <source>
        <dbReference type="SAM" id="MobiDB-lite"/>
    </source>
</evidence>
<proteinExistence type="predicted"/>
<evidence type="ECO:0000313" key="2">
    <source>
        <dbReference type="EMBL" id="TWS30371.1"/>
    </source>
</evidence>
<dbReference type="EMBL" id="VIGX01000001">
    <property type="protein sequence ID" value="TWS30371.1"/>
    <property type="molecule type" value="Genomic_DNA"/>
</dbReference>
<dbReference type="RefSeq" id="WP_146485012.1">
    <property type="nucleotide sequence ID" value="NZ_VIGX01000001.1"/>
</dbReference>
<keyword evidence="3" id="KW-1185">Reference proteome</keyword>
<feature type="region of interest" description="Disordered" evidence="1">
    <location>
        <begin position="75"/>
        <end position="98"/>
    </location>
</feature>
<feature type="compositionally biased region" description="Polar residues" evidence="1">
    <location>
        <begin position="75"/>
        <end position="90"/>
    </location>
</feature>
<organism evidence="2 3">
    <name type="scientific">Tsukamurella conjunctivitidis</name>
    <dbReference type="NCBI Taxonomy" id="2592068"/>
    <lineage>
        <taxon>Bacteria</taxon>
        <taxon>Bacillati</taxon>
        <taxon>Actinomycetota</taxon>
        <taxon>Actinomycetes</taxon>
        <taxon>Mycobacteriales</taxon>
        <taxon>Tsukamurellaceae</taxon>
        <taxon>Tsukamurella</taxon>
    </lineage>
</organism>